<evidence type="ECO:0008006" key="6">
    <source>
        <dbReference type="Google" id="ProtNLM"/>
    </source>
</evidence>
<feature type="domain" description="TORTIFOLIA1/SINE1-2 N-terminal" evidence="3">
    <location>
        <begin position="61"/>
        <end position="351"/>
    </location>
</feature>
<reference evidence="4" key="1">
    <citation type="submission" date="2021-09" db="EMBL/GenBank/DDBJ databases">
        <authorList>
            <consortium name="AG Swart"/>
            <person name="Singh M."/>
            <person name="Singh A."/>
            <person name="Seah K."/>
            <person name="Emmerich C."/>
        </authorList>
    </citation>
    <scope>NUCLEOTIDE SEQUENCE</scope>
    <source>
        <strain evidence="4">ATCC30299</strain>
    </source>
</reference>
<gene>
    <name evidence="4" type="ORF">BSTOLATCC_MIC28515</name>
</gene>
<dbReference type="InterPro" id="IPR011989">
    <property type="entry name" value="ARM-like"/>
</dbReference>
<dbReference type="InterPro" id="IPR057599">
    <property type="entry name" value="TORTIFOLIA1/TORL1-2_C"/>
</dbReference>
<proteinExistence type="predicted"/>
<organism evidence="4 5">
    <name type="scientific">Blepharisma stoltei</name>
    <dbReference type="NCBI Taxonomy" id="1481888"/>
    <lineage>
        <taxon>Eukaryota</taxon>
        <taxon>Sar</taxon>
        <taxon>Alveolata</taxon>
        <taxon>Ciliophora</taxon>
        <taxon>Postciliodesmatophora</taxon>
        <taxon>Heterotrichea</taxon>
        <taxon>Heterotrichida</taxon>
        <taxon>Blepharismidae</taxon>
        <taxon>Blepharisma</taxon>
    </lineage>
</organism>
<dbReference type="Pfam" id="PF24714">
    <property type="entry name" value="TOR1L1_N"/>
    <property type="match status" value="1"/>
</dbReference>
<evidence type="ECO:0000313" key="4">
    <source>
        <dbReference type="EMBL" id="CAG9321228.1"/>
    </source>
</evidence>
<comment type="caution">
    <text evidence="4">The sequence shown here is derived from an EMBL/GenBank/DDBJ whole genome shotgun (WGS) entry which is preliminary data.</text>
</comment>
<dbReference type="PANTHER" id="PTHR31355">
    <property type="entry name" value="MICROTUBULE-ASSOCIATED PROTEIN TORTIFOLIA1"/>
    <property type="match status" value="1"/>
</dbReference>
<dbReference type="GO" id="GO:0005874">
    <property type="term" value="C:microtubule"/>
    <property type="evidence" value="ECO:0007669"/>
    <property type="project" value="InterPro"/>
</dbReference>
<name>A0AAU9JCA8_9CILI</name>
<dbReference type="EMBL" id="CAJZBQ010000028">
    <property type="protein sequence ID" value="CAG9321228.1"/>
    <property type="molecule type" value="Genomic_DNA"/>
</dbReference>
<accession>A0AAU9JCA8</accession>
<sequence>MSDRFSPIPGIESAFQKDFPIYNPASREEQLADIKARLEAKSAIYKKMKFNHVHSNQDLQHELRHRFQSSLNKLNSLETRNVGVKEARQIIERNVSNEALKVFLGSLGEIKKVKSPIAREQEVLLIGWVANAFRDRIEEDGLKTVTRMVEMIADFFNDLNRPVHEAAASALCEVYENLVPKNSIDVILGVIYDPLEIAMTSGINTKSQQAAALSVFKWVEYLISQDENEVANSIYPRVLSLYCKLRAEFPDLISALGALIDFCGIDPLLPSLLGVIKKSLQYLQYIGPQAHLYKIEACKLFSCLAKHLQNLADLVLEPFHSEVLLTLQDVKTDKLAAVQNAARQAYNDWKSLEEIQREIEERKMIQDPIPAEEIVKFRTGVRDFKNYEKSPERVGPNNFKAIRELAKRNKQMQGNIQKANQEWGISKSKFLEKGSGNYIEVENEQPKKPAPVVNKRNIDIVPNIVPREGINKHVMEVIQRSSVEALPKSNLKEPIIEEVEKEDEPTVEDRYQSPSFKFEQANNRTDFSEGPKTAFTNKRNIQDQEMLRQRNRQDIVISRPVSQPEPVMQIQSAYQSDNIPIKQTFQRSDVIVRPKPQPDLTAFTENIKSTFLAMQKTMDKGFNAIEQRLYQLDQRMDEAYNRLENVSNIKQLEEQEEEQSEDIRRSFVHPPLKQDNYSQSDTFSKPPPKIQNNIQVQTNPISQKPQKPIEEESLKITPKVSQTTLQKQNDIDPLSKVWIDVLNDLSLGKIEEAYLKVLNTGDDIYLLRLMHKTGACLSKMSLNLCKKILSRLGMILNSGFLEGIGVDWLEDAIKENMLSNLGEEEKRSLGDAMERISQLPGEEAISASNILNSLSYL</sequence>
<keyword evidence="5" id="KW-1185">Reference proteome</keyword>
<feature type="region of interest" description="Disordered" evidence="1">
    <location>
        <begin position="651"/>
        <end position="689"/>
    </location>
</feature>
<feature type="domain" description="TORTIFOLIA1/TORL1-2 C-terminal" evidence="2">
    <location>
        <begin position="736"/>
        <end position="811"/>
    </location>
</feature>
<evidence type="ECO:0000256" key="1">
    <source>
        <dbReference type="SAM" id="MobiDB-lite"/>
    </source>
</evidence>
<dbReference type="InterPro" id="IPR016024">
    <property type="entry name" value="ARM-type_fold"/>
</dbReference>
<evidence type="ECO:0000259" key="3">
    <source>
        <dbReference type="Pfam" id="PF24714"/>
    </source>
</evidence>
<dbReference type="Pfam" id="PF24713">
    <property type="entry name" value="TOR1L1_C"/>
    <property type="match status" value="1"/>
</dbReference>
<dbReference type="GO" id="GO:0008017">
    <property type="term" value="F:microtubule binding"/>
    <property type="evidence" value="ECO:0007669"/>
    <property type="project" value="InterPro"/>
</dbReference>
<evidence type="ECO:0000259" key="2">
    <source>
        <dbReference type="Pfam" id="PF24713"/>
    </source>
</evidence>
<protein>
    <recommendedName>
        <fullName evidence="6">TOG domain-containing protein</fullName>
    </recommendedName>
</protein>
<dbReference type="PANTHER" id="PTHR31355:SF7">
    <property type="entry name" value="MICROTUBULE-ASSOCIATED PROTEIN TORTIFOLIA1"/>
    <property type="match status" value="1"/>
</dbReference>
<dbReference type="Gene3D" id="1.25.10.10">
    <property type="entry name" value="Leucine-rich Repeat Variant"/>
    <property type="match status" value="1"/>
</dbReference>
<dbReference type="InterPro" id="IPR057600">
    <property type="entry name" value="TORTIFOLIA1/SINE1-2_N"/>
</dbReference>
<dbReference type="InterPro" id="IPR033337">
    <property type="entry name" value="TORTIFOLIA1/SINE1-2"/>
</dbReference>
<dbReference type="SUPFAM" id="SSF48371">
    <property type="entry name" value="ARM repeat"/>
    <property type="match status" value="1"/>
</dbReference>
<evidence type="ECO:0000313" key="5">
    <source>
        <dbReference type="Proteomes" id="UP001162131"/>
    </source>
</evidence>
<dbReference type="Proteomes" id="UP001162131">
    <property type="component" value="Unassembled WGS sequence"/>
</dbReference>
<dbReference type="AlphaFoldDB" id="A0AAU9JCA8"/>